<dbReference type="GO" id="GO:0005634">
    <property type="term" value="C:nucleus"/>
    <property type="evidence" value="ECO:0007669"/>
    <property type="project" value="UniProtKB-SubCell"/>
</dbReference>
<dbReference type="GO" id="GO:0031262">
    <property type="term" value="C:Ndc80 complex"/>
    <property type="evidence" value="ECO:0007669"/>
    <property type="project" value="EnsemblFungi"/>
</dbReference>
<keyword evidence="6" id="KW-0498">Mitosis</keyword>
<protein>
    <submittedName>
        <fullName evidence="15">Uncharacterized protein</fullName>
    </submittedName>
</protein>
<proteinExistence type="inferred from homology"/>
<keyword evidence="16" id="KW-1185">Reference proteome</keyword>
<dbReference type="GO" id="GO:0008017">
    <property type="term" value="F:microtubule binding"/>
    <property type="evidence" value="ECO:0007669"/>
    <property type="project" value="EnsemblFungi"/>
</dbReference>
<evidence type="ECO:0000256" key="3">
    <source>
        <dbReference type="ARBA" id="ARBA00005498"/>
    </source>
</evidence>
<dbReference type="GO" id="GO:0140456">
    <property type="term" value="P:initial meiotic spindle pole body separation"/>
    <property type="evidence" value="ECO:0007669"/>
    <property type="project" value="EnsemblFungi"/>
</dbReference>
<evidence type="ECO:0000256" key="7">
    <source>
        <dbReference type="ARBA" id="ARBA00022838"/>
    </source>
</evidence>
<keyword evidence="4" id="KW-0158">Chromosome</keyword>
<evidence type="ECO:0000256" key="12">
    <source>
        <dbReference type="SAM" id="Coils"/>
    </source>
</evidence>
<keyword evidence="5" id="KW-0132">Cell division</keyword>
<dbReference type="InterPro" id="IPR041112">
    <property type="entry name" value="Nuf2_DHR10-like"/>
</dbReference>
<feature type="coiled-coil region" evidence="12">
    <location>
        <begin position="148"/>
        <end position="217"/>
    </location>
</feature>
<evidence type="ECO:0000256" key="11">
    <source>
        <dbReference type="ARBA" id="ARBA00023328"/>
    </source>
</evidence>
<reference evidence="16" key="1">
    <citation type="journal article" date="2016" name="Nat. Commun.">
        <title>Genome analysis of three Pneumocystis species reveals adaptation mechanisms to life exclusively in mammalian hosts.</title>
        <authorList>
            <person name="Ma L."/>
            <person name="Chen Z."/>
            <person name="Huang D.W."/>
            <person name="Kutty G."/>
            <person name="Ishihara M."/>
            <person name="Wang H."/>
            <person name="Abouelleil A."/>
            <person name="Bishop L."/>
            <person name="Davey E."/>
            <person name="Deng R."/>
            <person name="Deng X."/>
            <person name="Fan L."/>
            <person name="Fantoni G."/>
            <person name="Fitzgerald M."/>
            <person name="Gogineni E."/>
            <person name="Goldberg J.M."/>
            <person name="Handley G."/>
            <person name="Hu X."/>
            <person name="Huber C."/>
            <person name="Jiao X."/>
            <person name="Jones K."/>
            <person name="Levin J.Z."/>
            <person name="Liu Y."/>
            <person name="Macdonald P."/>
            <person name="Melnikov A."/>
            <person name="Raley C."/>
            <person name="Sassi M."/>
            <person name="Sherman B.T."/>
            <person name="Song X."/>
            <person name="Sykes S."/>
            <person name="Tran B."/>
            <person name="Walsh L."/>
            <person name="Xia Y."/>
            <person name="Yang J."/>
            <person name="Young S."/>
            <person name="Zeng Q."/>
            <person name="Zheng X."/>
            <person name="Stephens R."/>
            <person name="Nusbaum C."/>
            <person name="Birren B.W."/>
            <person name="Azadi P."/>
            <person name="Lempicki R.A."/>
            <person name="Cuomo C.A."/>
            <person name="Kovacs J.A."/>
        </authorList>
    </citation>
    <scope>NUCLEOTIDE SEQUENCE [LARGE SCALE GENOMIC DNA]</scope>
    <source>
        <strain evidence="16">RU7</strain>
    </source>
</reference>
<comment type="subcellular location">
    <subcellularLocation>
        <location evidence="2">Chromosome</location>
        <location evidence="2">Centromere</location>
        <location evidence="2">Kinetochore</location>
    </subcellularLocation>
    <subcellularLocation>
        <location evidence="1">Nucleus</location>
    </subcellularLocation>
</comment>
<dbReference type="EMBL" id="LFWA01000007">
    <property type="protein sequence ID" value="KTW30525.1"/>
    <property type="molecule type" value="Genomic_DNA"/>
</dbReference>
<feature type="domain" description="Nuf2 DHR10-like" evidence="14">
    <location>
        <begin position="255"/>
        <end position="369"/>
    </location>
</feature>
<evidence type="ECO:0000259" key="14">
    <source>
        <dbReference type="Pfam" id="PF18595"/>
    </source>
</evidence>
<dbReference type="AlphaFoldDB" id="A0A0W4ZQ65"/>
<evidence type="ECO:0000256" key="1">
    <source>
        <dbReference type="ARBA" id="ARBA00004123"/>
    </source>
</evidence>
<comment type="caution">
    <text evidence="15">The sequence shown here is derived from an EMBL/GenBank/DDBJ whole genome shotgun (WGS) entry which is preliminary data.</text>
</comment>
<dbReference type="GeneID" id="28940326"/>
<keyword evidence="10" id="KW-0131">Cell cycle</keyword>
<dbReference type="VEuPathDB" id="FungiDB:T551_01808"/>
<evidence type="ECO:0000313" key="15">
    <source>
        <dbReference type="EMBL" id="KTW30525.1"/>
    </source>
</evidence>
<dbReference type="eggNOG" id="KOG4438">
    <property type="taxonomic scope" value="Eukaryota"/>
</dbReference>
<keyword evidence="9" id="KW-0539">Nucleus</keyword>
<evidence type="ECO:0000313" key="16">
    <source>
        <dbReference type="Proteomes" id="UP000053447"/>
    </source>
</evidence>
<dbReference type="STRING" id="1408657.A0A0W4ZQ65"/>
<evidence type="ECO:0000256" key="9">
    <source>
        <dbReference type="ARBA" id="ARBA00023242"/>
    </source>
</evidence>
<dbReference type="GO" id="GO:0035974">
    <property type="term" value="C:meiotic spindle pole body"/>
    <property type="evidence" value="ECO:0007669"/>
    <property type="project" value="EnsemblFungi"/>
</dbReference>
<accession>A0A0W4ZQ65</accession>
<evidence type="ECO:0000256" key="5">
    <source>
        <dbReference type="ARBA" id="ARBA00022618"/>
    </source>
</evidence>
<feature type="domain" description="Kinetochore protein Nuf2 N-terminal" evidence="13">
    <location>
        <begin position="4"/>
        <end position="141"/>
    </location>
</feature>
<dbReference type="GO" id="GO:0051301">
    <property type="term" value="P:cell division"/>
    <property type="evidence" value="ECO:0007669"/>
    <property type="project" value="UniProtKB-KW"/>
</dbReference>
<dbReference type="GO" id="GO:1990571">
    <property type="term" value="P:meiotic centromere clustering"/>
    <property type="evidence" value="ECO:0007669"/>
    <property type="project" value="EnsemblFungi"/>
</dbReference>
<dbReference type="InterPro" id="IPR038275">
    <property type="entry name" value="Nuf2_N_sf"/>
</dbReference>
<dbReference type="GO" id="GO:0000073">
    <property type="term" value="P:initial mitotic spindle pole body separation"/>
    <property type="evidence" value="ECO:0007669"/>
    <property type="project" value="EnsemblFungi"/>
</dbReference>
<dbReference type="InterPro" id="IPR005549">
    <property type="entry name" value="Kinetochore_Nuf2_N"/>
</dbReference>
<dbReference type="GO" id="GO:0044877">
    <property type="term" value="F:protein-containing complex binding"/>
    <property type="evidence" value="ECO:0007669"/>
    <property type="project" value="TreeGrafter"/>
</dbReference>
<dbReference type="RefSeq" id="XP_018229816.1">
    <property type="nucleotide sequence ID" value="XM_018374071.1"/>
</dbReference>
<keyword evidence="8 12" id="KW-0175">Coiled coil</keyword>
<evidence type="ECO:0000256" key="8">
    <source>
        <dbReference type="ARBA" id="ARBA00023054"/>
    </source>
</evidence>
<evidence type="ECO:0000259" key="13">
    <source>
        <dbReference type="Pfam" id="PF03800"/>
    </source>
</evidence>
<organism evidence="15 16">
    <name type="scientific">Pneumocystis jirovecii (strain RU7)</name>
    <name type="common">Human pneumocystis pneumonia agent</name>
    <dbReference type="NCBI Taxonomy" id="1408657"/>
    <lineage>
        <taxon>Eukaryota</taxon>
        <taxon>Fungi</taxon>
        <taxon>Dikarya</taxon>
        <taxon>Ascomycota</taxon>
        <taxon>Taphrinomycotina</taxon>
        <taxon>Pneumocystomycetes</taxon>
        <taxon>Pneumocystaceae</taxon>
        <taxon>Pneumocystis</taxon>
    </lineage>
</organism>
<dbReference type="PANTHER" id="PTHR21650">
    <property type="entry name" value="MEMBRALIN/KINETOCHORE PROTEIN NUF2"/>
    <property type="match status" value="1"/>
</dbReference>
<keyword evidence="7" id="KW-0995">Kinetochore</keyword>
<name>A0A0W4ZQ65_PNEJ7</name>
<evidence type="ECO:0000256" key="10">
    <source>
        <dbReference type="ARBA" id="ARBA00023306"/>
    </source>
</evidence>
<dbReference type="Pfam" id="PF03800">
    <property type="entry name" value="Nuf2"/>
    <property type="match status" value="1"/>
</dbReference>
<evidence type="ECO:0000256" key="6">
    <source>
        <dbReference type="ARBA" id="ARBA00022776"/>
    </source>
</evidence>
<dbReference type="GO" id="GO:0051383">
    <property type="term" value="P:kinetochore organization"/>
    <property type="evidence" value="ECO:0007669"/>
    <property type="project" value="TreeGrafter"/>
</dbReference>
<keyword evidence="11" id="KW-0137">Centromere</keyword>
<dbReference type="PANTHER" id="PTHR21650:SF2">
    <property type="entry name" value="KINETOCHORE PROTEIN NUF2"/>
    <property type="match status" value="1"/>
</dbReference>
<dbReference type="OrthoDB" id="8194677at2759"/>
<dbReference type="Pfam" id="PF18595">
    <property type="entry name" value="Nuf2_DHR10-like"/>
    <property type="match status" value="1"/>
</dbReference>
<dbReference type="GO" id="GO:0140483">
    <property type="term" value="F:kinetochore adaptor activity"/>
    <property type="evidence" value="ECO:0007669"/>
    <property type="project" value="EnsemblFungi"/>
</dbReference>
<evidence type="ECO:0000256" key="2">
    <source>
        <dbReference type="ARBA" id="ARBA00004629"/>
    </source>
</evidence>
<dbReference type="GO" id="GO:0051315">
    <property type="term" value="P:attachment of mitotic spindle microtubules to kinetochore"/>
    <property type="evidence" value="ECO:0007669"/>
    <property type="project" value="EnsemblFungi"/>
</dbReference>
<dbReference type="Proteomes" id="UP000053447">
    <property type="component" value="Unassembled WGS sequence"/>
</dbReference>
<feature type="coiled-coil region" evidence="12">
    <location>
        <begin position="305"/>
        <end position="431"/>
    </location>
</feature>
<evidence type="ECO:0000256" key="4">
    <source>
        <dbReference type="ARBA" id="ARBA00022454"/>
    </source>
</evidence>
<dbReference type="Gene3D" id="1.10.418.60">
    <property type="entry name" value="Ncd80 complex, Nuf2 subunit"/>
    <property type="match status" value="1"/>
</dbReference>
<sequence length="442" mass="51493">MTSNYIFPTLKPPEILQCMTELGIPFSEEDLSKPNTQRMKLVYEAFSDILMGITWENYDNAVRACHDELEHSEIYMDSLSLIIFYQKLVRLMTEVGIDDFSIRDLVKPESARVKKILSAVINFAKFREERMPVFETHAQKADSYISRHQDLVFQNQDLSEQLKKLKIKQEDEVSLIKKSKEINVALTNDLRELKKIQTSLTNEIDVLKREKAEIAERLTNNQFITVNTKQECMKLRSRIVHSPEKLKQLISDMGTSLASEKNSIASLERKSRELQNKIDAIGIVEQDILNCIKLMEECEVEIARVEEASRKVAKHQEMVDQKELEVHEVEIKDQQLNRQLANAEDKLARIQRSAEAKREAAQKKMEEIRKEYNIITVERAERAHEMDRKRAMIESTEKKISELRSHIESEVNAVQREYSKLKSHIELYMDEMSRCMEIAATS</sequence>
<comment type="similarity">
    <text evidence="3">Belongs to the NUF2 family.</text>
</comment>
<gene>
    <name evidence="15" type="ORF">T551_01808</name>
</gene>